<protein>
    <recommendedName>
        <fullName evidence="2">J domain-containing protein</fullName>
    </recommendedName>
</protein>
<accession>A0A0C3A3B7</accession>
<evidence type="ECO:0000313" key="3">
    <source>
        <dbReference type="EMBL" id="KIM68123.1"/>
    </source>
</evidence>
<evidence type="ECO:0000259" key="2">
    <source>
        <dbReference type="PROSITE" id="PS50076"/>
    </source>
</evidence>
<feature type="compositionally biased region" description="Pro residues" evidence="1">
    <location>
        <begin position="283"/>
        <end position="299"/>
    </location>
</feature>
<dbReference type="PROSITE" id="PS00636">
    <property type="entry name" value="DNAJ_1"/>
    <property type="match status" value="1"/>
</dbReference>
<feature type="domain" description="J" evidence="2">
    <location>
        <begin position="4"/>
        <end position="75"/>
    </location>
</feature>
<dbReference type="SMART" id="SM00271">
    <property type="entry name" value="DnaJ"/>
    <property type="match status" value="1"/>
</dbReference>
<dbReference type="OrthoDB" id="442087at2759"/>
<dbReference type="SUPFAM" id="SSF46565">
    <property type="entry name" value="Chaperone J-domain"/>
    <property type="match status" value="1"/>
</dbReference>
<dbReference type="EMBL" id="KN822010">
    <property type="protein sequence ID" value="KIM68123.1"/>
    <property type="molecule type" value="Genomic_DNA"/>
</dbReference>
<feature type="compositionally biased region" description="Basic residues" evidence="1">
    <location>
        <begin position="380"/>
        <end position="390"/>
    </location>
</feature>
<dbReference type="InterPro" id="IPR001623">
    <property type="entry name" value="DnaJ_domain"/>
</dbReference>
<gene>
    <name evidence="3" type="ORF">SCLCIDRAFT_1209521</name>
</gene>
<dbReference type="InParanoid" id="A0A0C3A3B7"/>
<name>A0A0C3A3B7_9AGAM</name>
<reference evidence="3 4" key="1">
    <citation type="submission" date="2014-04" db="EMBL/GenBank/DDBJ databases">
        <authorList>
            <consortium name="DOE Joint Genome Institute"/>
            <person name="Kuo A."/>
            <person name="Kohler A."/>
            <person name="Nagy L.G."/>
            <person name="Floudas D."/>
            <person name="Copeland A."/>
            <person name="Barry K.W."/>
            <person name="Cichocki N."/>
            <person name="Veneault-Fourrey C."/>
            <person name="LaButti K."/>
            <person name="Lindquist E.A."/>
            <person name="Lipzen A."/>
            <person name="Lundell T."/>
            <person name="Morin E."/>
            <person name="Murat C."/>
            <person name="Sun H."/>
            <person name="Tunlid A."/>
            <person name="Henrissat B."/>
            <person name="Grigoriev I.V."/>
            <person name="Hibbett D.S."/>
            <person name="Martin F."/>
            <person name="Nordberg H.P."/>
            <person name="Cantor M.N."/>
            <person name="Hua S.X."/>
        </authorList>
    </citation>
    <scope>NUCLEOTIDE SEQUENCE [LARGE SCALE GENOMIC DNA]</scope>
    <source>
        <strain evidence="3 4">Foug A</strain>
    </source>
</reference>
<dbReference type="PANTHER" id="PTHR43948">
    <property type="entry name" value="DNAJ HOMOLOG SUBFAMILY B"/>
    <property type="match status" value="1"/>
</dbReference>
<dbReference type="Pfam" id="PF00226">
    <property type="entry name" value="DnaJ"/>
    <property type="match status" value="1"/>
</dbReference>
<dbReference type="AlphaFoldDB" id="A0A0C3A3B7"/>
<organism evidence="3 4">
    <name type="scientific">Scleroderma citrinum Foug A</name>
    <dbReference type="NCBI Taxonomy" id="1036808"/>
    <lineage>
        <taxon>Eukaryota</taxon>
        <taxon>Fungi</taxon>
        <taxon>Dikarya</taxon>
        <taxon>Basidiomycota</taxon>
        <taxon>Agaricomycotina</taxon>
        <taxon>Agaricomycetes</taxon>
        <taxon>Agaricomycetidae</taxon>
        <taxon>Boletales</taxon>
        <taxon>Sclerodermatineae</taxon>
        <taxon>Sclerodermataceae</taxon>
        <taxon>Scleroderma</taxon>
    </lineage>
</organism>
<feature type="compositionally biased region" description="Basic and acidic residues" evidence="1">
    <location>
        <begin position="329"/>
        <end position="379"/>
    </location>
</feature>
<keyword evidence="4" id="KW-1185">Reference proteome</keyword>
<dbReference type="PANTHER" id="PTHR43948:SF14">
    <property type="entry name" value="PROTEIN DNAJ, PUTATIVE-RELATED"/>
    <property type="match status" value="1"/>
</dbReference>
<dbReference type="CDD" id="cd06257">
    <property type="entry name" value="DnaJ"/>
    <property type="match status" value="1"/>
</dbReference>
<feature type="compositionally biased region" description="Basic and acidic residues" evidence="1">
    <location>
        <begin position="268"/>
        <end position="278"/>
    </location>
</feature>
<dbReference type="STRING" id="1036808.A0A0C3A3B7"/>
<dbReference type="PROSITE" id="PS50076">
    <property type="entry name" value="DNAJ_2"/>
    <property type="match status" value="1"/>
</dbReference>
<dbReference type="InterPro" id="IPR036869">
    <property type="entry name" value="J_dom_sf"/>
</dbReference>
<dbReference type="PRINTS" id="PR00625">
    <property type="entry name" value="JDOMAIN"/>
</dbReference>
<dbReference type="InterPro" id="IPR018253">
    <property type="entry name" value="DnaJ_domain_CS"/>
</dbReference>
<dbReference type="GO" id="GO:0005737">
    <property type="term" value="C:cytoplasm"/>
    <property type="evidence" value="ECO:0007669"/>
    <property type="project" value="TreeGrafter"/>
</dbReference>
<evidence type="ECO:0000256" key="1">
    <source>
        <dbReference type="SAM" id="MobiDB-lite"/>
    </source>
</evidence>
<sequence>MASNLYDTLGLSRHATQEEIRKAYRRRALETHPDRLPQNASAAQKATSEEMFRKVNNAYEVLNDPSNRKLYDEHGVWPPPGPQNNGRHGSRDHFGDPFSQDPFFSNSFFSHSRADPFSNFPFQGGHSPLRGFTDPFVLFNSIFGDLHGAFSRDPFFNDPFDHSFSGRGVSPFNGGFTSPLSQFFGSSPFDGPRGNTQSFVGSSRGLMSGGNGRWTSETWTTQTINGVTQTKCIRKDSEGNESVIYKLPDGTVRRTLNGIEQTAGSEPRAIEHVPRDHGYSAPQGPPPPYEGTVYPPPGQPHSSQPYRDPHSSGHHGRHDTAHGSQYAHSDQHGVRSSHSDRYNHGDRHGHGEKYGHSGHYTHDDKYKHKEDSPRYDGHSRHGSRGSHHSHNGSLGR</sequence>
<proteinExistence type="predicted"/>
<dbReference type="Proteomes" id="UP000053989">
    <property type="component" value="Unassembled WGS sequence"/>
</dbReference>
<dbReference type="GO" id="GO:0051082">
    <property type="term" value="F:unfolded protein binding"/>
    <property type="evidence" value="ECO:0007669"/>
    <property type="project" value="TreeGrafter"/>
</dbReference>
<reference evidence="4" key="2">
    <citation type="submission" date="2015-01" db="EMBL/GenBank/DDBJ databases">
        <title>Evolutionary Origins and Diversification of the Mycorrhizal Mutualists.</title>
        <authorList>
            <consortium name="DOE Joint Genome Institute"/>
            <consortium name="Mycorrhizal Genomics Consortium"/>
            <person name="Kohler A."/>
            <person name="Kuo A."/>
            <person name="Nagy L.G."/>
            <person name="Floudas D."/>
            <person name="Copeland A."/>
            <person name="Barry K.W."/>
            <person name="Cichocki N."/>
            <person name="Veneault-Fourrey C."/>
            <person name="LaButti K."/>
            <person name="Lindquist E.A."/>
            <person name="Lipzen A."/>
            <person name="Lundell T."/>
            <person name="Morin E."/>
            <person name="Murat C."/>
            <person name="Riley R."/>
            <person name="Ohm R."/>
            <person name="Sun H."/>
            <person name="Tunlid A."/>
            <person name="Henrissat B."/>
            <person name="Grigoriev I.V."/>
            <person name="Hibbett D.S."/>
            <person name="Martin F."/>
        </authorList>
    </citation>
    <scope>NUCLEOTIDE SEQUENCE [LARGE SCALE GENOMIC DNA]</scope>
    <source>
        <strain evidence="4">Foug A</strain>
    </source>
</reference>
<dbReference type="GO" id="GO:0005634">
    <property type="term" value="C:nucleus"/>
    <property type="evidence" value="ECO:0007669"/>
    <property type="project" value="TreeGrafter"/>
</dbReference>
<dbReference type="GO" id="GO:0051087">
    <property type="term" value="F:protein-folding chaperone binding"/>
    <property type="evidence" value="ECO:0007669"/>
    <property type="project" value="TreeGrafter"/>
</dbReference>
<evidence type="ECO:0000313" key="4">
    <source>
        <dbReference type="Proteomes" id="UP000053989"/>
    </source>
</evidence>
<feature type="region of interest" description="Disordered" evidence="1">
    <location>
        <begin position="260"/>
        <end position="396"/>
    </location>
</feature>
<dbReference type="Gene3D" id="1.10.287.110">
    <property type="entry name" value="DnaJ domain"/>
    <property type="match status" value="1"/>
</dbReference>
<dbReference type="GO" id="GO:0044183">
    <property type="term" value="F:protein folding chaperone"/>
    <property type="evidence" value="ECO:0007669"/>
    <property type="project" value="TreeGrafter"/>
</dbReference>
<dbReference type="HOGENOM" id="CLU_040678_1_0_1"/>